<comment type="caution">
    <text evidence="1">The sequence shown here is derived from an EMBL/GenBank/DDBJ whole genome shotgun (WGS) entry which is preliminary data.</text>
</comment>
<dbReference type="EMBL" id="JAINUF010000016">
    <property type="protein sequence ID" value="KAJ8340088.1"/>
    <property type="molecule type" value="Genomic_DNA"/>
</dbReference>
<sequence length="137" mass="15459">MTSLGSVESGRCVPLSSPRFVNRALRERPPLASLFENALRQSDARLGASWPERVCHRSSPCPHIASQIMSVAITRFISQNGRTCCSRLRVEPPLLSEWPLVRIIPTSLSQSRTSQSFIFSTRFLSYLPETPHSDKYR</sequence>
<dbReference type="Proteomes" id="UP001152622">
    <property type="component" value="Chromosome 16"/>
</dbReference>
<reference evidence="1" key="1">
    <citation type="journal article" date="2023" name="Science">
        <title>Genome structures resolve the early diversification of teleost fishes.</title>
        <authorList>
            <person name="Parey E."/>
            <person name="Louis A."/>
            <person name="Montfort J."/>
            <person name="Bouchez O."/>
            <person name="Roques C."/>
            <person name="Iampietro C."/>
            <person name="Lluch J."/>
            <person name="Castinel A."/>
            <person name="Donnadieu C."/>
            <person name="Desvignes T."/>
            <person name="Floi Bucao C."/>
            <person name="Jouanno E."/>
            <person name="Wen M."/>
            <person name="Mejri S."/>
            <person name="Dirks R."/>
            <person name="Jansen H."/>
            <person name="Henkel C."/>
            <person name="Chen W.J."/>
            <person name="Zahm M."/>
            <person name="Cabau C."/>
            <person name="Klopp C."/>
            <person name="Thompson A.W."/>
            <person name="Robinson-Rechavi M."/>
            <person name="Braasch I."/>
            <person name="Lecointre G."/>
            <person name="Bobe J."/>
            <person name="Postlethwait J.H."/>
            <person name="Berthelot C."/>
            <person name="Roest Crollius H."/>
            <person name="Guiguen Y."/>
        </authorList>
    </citation>
    <scope>NUCLEOTIDE SEQUENCE</scope>
    <source>
        <tissue evidence="1">Blood</tissue>
    </source>
</reference>
<proteinExistence type="predicted"/>
<organism evidence="1 2">
    <name type="scientific">Synaphobranchus kaupii</name>
    <name type="common">Kaup's arrowtooth eel</name>
    <dbReference type="NCBI Taxonomy" id="118154"/>
    <lineage>
        <taxon>Eukaryota</taxon>
        <taxon>Metazoa</taxon>
        <taxon>Chordata</taxon>
        <taxon>Craniata</taxon>
        <taxon>Vertebrata</taxon>
        <taxon>Euteleostomi</taxon>
        <taxon>Actinopterygii</taxon>
        <taxon>Neopterygii</taxon>
        <taxon>Teleostei</taxon>
        <taxon>Anguilliformes</taxon>
        <taxon>Synaphobranchidae</taxon>
        <taxon>Synaphobranchus</taxon>
    </lineage>
</organism>
<accession>A0A9Q1EJR8</accession>
<evidence type="ECO:0000313" key="1">
    <source>
        <dbReference type="EMBL" id="KAJ8340088.1"/>
    </source>
</evidence>
<dbReference type="AlphaFoldDB" id="A0A9Q1EJR8"/>
<name>A0A9Q1EJR8_SYNKA</name>
<evidence type="ECO:0000313" key="2">
    <source>
        <dbReference type="Proteomes" id="UP001152622"/>
    </source>
</evidence>
<protein>
    <submittedName>
        <fullName evidence="1">Uncharacterized protein</fullName>
    </submittedName>
</protein>
<keyword evidence="2" id="KW-1185">Reference proteome</keyword>
<gene>
    <name evidence="1" type="ORF">SKAU_G00347210</name>
</gene>